<dbReference type="Proteomes" id="UP000605086">
    <property type="component" value="Unassembled WGS sequence"/>
</dbReference>
<evidence type="ECO:0000256" key="7">
    <source>
        <dbReference type="ARBA" id="ARBA00023136"/>
    </source>
</evidence>
<keyword evidence="2 10" id="KW-0813">Transport</keyword>
<evidence type="ECO:0000256" key="2">
    <source>
        <dbReference type="ARBA" id="ARBA00022448"/>
    </source>
</evidence>
<evidence type="ECO:0000256" key="5">
    <source>
        <dbReference type="ARBA" id="ARBA00022729"/>
    </source>
</evidence>
<dbReference type="SUPFAM" id="SSF56935">
    <property type="entry name" value="Porins"/>
    <property type="match status" value="1"/>
</dbReference>
<dbReference type="InterPro" id="IPR039426">
    <property type="entry name" value="TonB-dep_rcpt-like"/>
</dbReference>
<gene>
    <name evidence="15" type="ORF">GBZ48_26055</name>
</gene>
<evidence type="ECO:0000259" key="14">
    <source>
        <dbReference type="Pfam" id="PF07715"/>
    </source>
</evidence>
<evidence type="ECO:0000256" key="6">
    <source>
        <dbReference type="ARBA" id="ARBA00023077"/>
    </source>
</evidence>
<evidence type="ECO:0000256" key="9">
    <source>
        <dbReference type="ARBA" id="ARBA00023237"/>
    </source>
</evidence>
<accession>A0ABX2KPR6</accession>
<evidence type="ECO:0000256" key="4">
    <source>
        <dbReference type="ARBA" id="ARBA00022692"/>
    </source>
</evidence>
<evidence type="ECO:0000256" key="3">
    <source>
        <dbReference type="ARBA" id="ARBA00022452"/>
    </source>
</evidence>
<dbReference type="InterPro" id="IPR012910">
    <property type="entry name" value="Plug_dom"/>
</dbReference>
<keyword evidence="4 10" id="KW-0812">Transmembrane</keyword>
<keyword evidence="16" id="KW-1185">Reference proteome</keyword>
<dbReference type="Gene3D" id="2.170.130.10">
    <property type="entry name" value="TonB-dependent receptor, plug domain"/>
    <property type="match status" value="1"/>
</dbReference>
<protein>
    <submittedName>
        <fullName evidence="15">TonB-dependent receptor</fullName>
    </submittedName>
</protein>
<evidence type="ECO:0000256" key="11">
    <source>
        <dbReference type="RuleBase" id="RU003357"/>
    </source>
</evidence>
<dbReference type="InterPro" id="IPR037066">
    <property type="entry name" value="Plug_dom_sf"/>
</dbReference>
<feature type="region of interest" description="Disordered" evidence="12">
    <location>
        <begin position="195"/>
        <end position="226"/>
    </location>
</feature>
<proteinExistence type="inferred from homology"/>
<dbReference type="Pfam" id="PF00593">
    <property type="entry name" value="TonB_dep_Rec_b-barrel"/>
    <property type="match status" value="1"/>
</dbReference>
<evidence type="ECO:0000313" key="15">
    <source>
        <dbReference type="EMBL" id="NUB02710.1"/>
    </source>
</evidence>
<evidence type="ECO:0000256" key="8">
    <source>
        <dbReference type="ARBA" id="ARBA00023170"/>
    </source>
</evidence>
<keyword evidence="6 11" id="KW-0798">TonB box</keyword>
<comment type="caution">
    <text evidence="15">The sequence shown here is derived from an EMBL/GenBank/DDBJ whole genome shotgun (WGS) entry which is preliminary data.</text>
</comment>
<organism evidence="15 16">
    <name type="scientific">Azospirillum melinis</name>
    <dbReference type="NCBI Taxonomy" id="328839"/>
    <lineage>
        <taxon>Bacteria</taxon>
        <taxon>Pseudomonadati</taxon>
        <taxon>Pseudomonadota</taxon>
        <taxon>Alphaproteobacteria</taxon>
        <taxon>Rhodospirillales</taxon>
        <taxon>Azospirillaceae</taxon>
        <taxon>Azospirillum</taxon>
    </lineage>
</organism>
<dbReference type="InterPro" id="IPR000531">
    <property type="entry name" value="Beta-barrel_TonB"/>
</dbReference>
<keyword evidence="9 10" id="KW-0998">Cell outer membrane</keyword>
<evidence type="ECO:0000313" key="16">
    <source>
        <dbReference type="Proteomes" id="UP000605086"/>
    </source>
</evidence>
<dbReference type="PROSITE" id="PS52016">
    <property type="entry name" value="TONB_DEPENDENT_REC_3"/>
    <property type="match status" value="1"/>
</dbReference>
<dbReference type="Pfam" id="PF07715">
    <property type="entry name" value="Plug"/>
    <property type="match status" value="1"/>
</dbReference>
<reference evidence="15 16" key="1">
    <citation type="submission" date="2019-10" db="EMBL/GenBank/DDBJ databases">
        <title>Genome sequence of Azospirillum melinis.</title>
        <authorList>
            <person name="Ambrosini A."/>
            <person name="Sant'Anna F.H."/>
            <person name="Cassan F.D."/>
            <person name="Souza E.M."/>
            <person name="Passaglia L.M.P."/>
        </authorList>
    </citation>
    <scope>NUCLEOTIDE SEQUENCE [LARGE SCALE GENOMIC DNA]</scope>
    <source>
        <strain evidence="15 16">TMCY0552</strain>
    </source>
</reference>
<keyword evidence="7 10" id="KW-0472">Membrane</keyword>
<keyword evidence="5" id="KW-0732">Signal</keyword>
<comment type="similarity">
    <text evidence="10 11">Belongs to the TonB-dependent receptor family.</text>
</comment>
<evidence type="ECO:0000256" key="10">
    <source>
        <dbReference type="PROSITE-ProRule" id="PRU01360"/>
    </source>
</evidence>
<dbReference type="Gene3D" id="2.40.170.20">
    <property type="entry name" value="TonB-dependent receptor, beta-barrel domain"/>
    <property type="match status" value="1"/>
</dbReference>
<evidence type="ECO:0000259" key="13">
    <source>
        <dbReference type="Pfam" id="PF00593"/>
    </source>
</evidence>
<feature type="compositionally biased region" description="Polar residues" evidence="12">
    <location>
        <begin position="215"/>
        <end position="226"/>
    </location>
</feature>
<comment type="subcellular location">
    <subcellularLocation>
        <location evidence="1 10">Cell outer membrane</location>
        <topology evidence="1 10">Multi-pass membrane protein</topology>
    </subcellularLocation>
</comment>
<name>A0ABX2KPR6_9PROT</name>
<keyword evidence="8 15" id="KW-0675">Receptor</keyword>
<evidence type="ECO:0000256" key="1">
    <source>
        <dbReference type="ARBA" id="ARBA00004571"/>
    </source>
</evidence>
<dbReference type="PANTHER" id="PTHR30069">
    <property type="entry name" value="TONB-DEPENDENT OUTER MEMBRANE RECEPTOR"/>
    <property type="match status" value="1"/>
</dbReference>
<dbReference type="InterPro" id="IPR036942">
    <property type="entry name" value="Beta-barrel_TonB_sf"/>
</dbReference>
<sequence length="674" mass="73687">MGVLSAGGAVAADAANDPAVNAGAGVFTLGQINVSAQAAGQPIGGSSLSADEMQTFNKQSLDQAMDIIPGVTSSTTGGQRNERLVYIRGFDRYQIPVMMDGVRIYLPADNRLDFGRLLTPDLSEIQVSKGYASVLDGPGAMGGAINLVTRKPTRAFEAELRQGLSFDNRAALGGYTTYGMAGTRQERFYLQASGTKTETTHSRLPESFKPVASENGGNRNQSQTKDWSVNLKAGFTPNDTDEYSINVQKQSGRKGAPLNVNDTVANQRYWSWPYWDLQSVYWLSNTRIGSASYAKTKLYYNTFQNGLYSFDDAALTRQATSRSFRSYYDDKAYGGSVELGTDLIPMNTLKGALHFRRDDHKEWQRLYPGNFLEPKQRDLEDTWSVALENSFHATEALDIVIGASHDWRRLHEAQDWNGTATGSMIDYKRADSDATNAQGAVVYRFSRTGEAHASISARSRFPSIFERFSTRFNGAASNPDLKPEKAINYEIGASERFGATRVEGAVFLSRLRDVIANAPIVINGQSTTQSRNMASGLYRGFEIAVTTRLTPALEVGGNYTLTIRTLSDPNIPNLKAVGTPNHKLFLHADWRPTEQLGIVPSVEAASGRYSQSTAGTVFLGNGGYVLANLQASYDLTANAQLSAGVRNLFDANYSLADGFPEPGRTMFVTARYSF</sequence>
<evidence type="ECO:0000256" key="12">
    <source>
        <dbReference type="SAM" id="MobiDB-lite"/>
    </source>
</evidence>
<feature type="domain" description="TonB-dependent receptor plug" evidence="14">
    <location>
        <begin position="46"/>
        <end position="144"/>
    </location>
</feature>
<dbReference type="EMBL" id="WHOS01000045">
    <property type="protein sequence ID" value="NUB02710.1"/>
    <property type="molecule type" value="Genomic_DNA"/>
</dbReference>
<keyword evidence="3 10" id="KW-1134">Transmembrane beta strand</keyword>
<dbReference type="PANTHER" id="PTHR30069:SF29">
    <property type="entry name" value="HEMOGLOBIN AND HEMOGLOBIN-HAPTOGLOBIN-BINDING PROTEIN 1-RELATED"/>
    <property type="match status" value="1"/>
</dbReference>
<feature type="domain" description="TonB-dependent receptor-like beta-barrel" evidence="13">
    <location>
        <begin position="213"/>
        <end position="648"/>
    </location>
</feature>
<dbReference type="CDD" id="cd01347">
    <property type="entry name" value="ligand_gated_channel"/>
    <property type="match status" value="1"/>
</dbReference>